<proteinExistence type="predicted"/>
<evidence type="ECO:0008006" key="3">
    <source>
        <dbReference type="Google" id="ProtNLM"/>
    </source>
</evidence>
<gene>
    <name evidence="1" type="ORF">OHB29_14180</name>
</gene>
<dbReference type="InterPro" id="IPR008984">
    <property type="entry name" value="SMAD_FHA_dom_sf"/>
</dbReference>
<reference evidence="1 2" key="1">
    <citation type="submission" date="2022-10" db="EMBL/GenBank/DDBJ databases">
        <title>The complete genomes of actinobacterial strains from the NBC collection.</title>
        <authorList>
            <person name="Joergensen T.S."/>
            <person name="Alvarez Arevalo M."/>
            <person name="Sterndorff E.B."/>
            <person name="Faurdal D."/>
            <person name="Vuksanovic O."/>
            <person name="Mourched A.-S."/>
            <person name="Charusanti P."/>
            <person name="Shaw S."/>
            <person name="Blin K."/>
            <person name="Weber T."/>
        </authorList>
    </citation>
    <scope>NUCLEOTIDE SEQUENCE [LARGE SCALE GENOMIC DNA]</scope>
    <source>
        <strain evidence="1 2">NBC_00456</strain>
    </source>
</reference>
<dbReference type="RefSeq" id="WP_328338337.1">
    <property type="nucleotide sequence ID" value="NZ_CP107906.1"/>
</dbReference>
<keyword evidence="2" id="KW-1185">Reference proteome</keyword>
<name>A0ABZ1NQS7_STRVL</name>
<dbReference type="SUPFAM" id="SSF49879">
    <property type="entry name" value="SMAD/FHA domain"/>
    <property type="match status" value="1"/>
</dbReference>
<accession>A0ABZ1NQS7</accession>
<protein>
    <recommendedName>
        <fullName evidence="3">FHA domain-containing protein</fullName>
    </recommendedName>
</protein>
<dbReference type="EMBL" id="CP107906">
    <property type="protein sequence ID" value="WUG94103.1"/>
    <property type="molecule type" value="Genomic_DNA"/>
</dbReference>
<sequence>MRGHDGGRSARVPRAVIGGIDCDVATSSMLEKAGLTGAAREASRHLVVAVPVTVRSVQAKSDVELVVSARLHAPRGCPTPVACAPSPAAESIAVPTVSSATVSVAPGIGTVGGGLNRTTNRQEVVSDVTGIGTDHLRWSIPGKHGVLASSREFRFFVRQDEARHGWLEVTAWVNASRGLLRRGPSEPAVQRVWVPLVADSAPQAGATLDLLEEPRAPQGRREERGGETVRHYLGRPLDLPISLTPHGPAVGGTDEDGTVVGAFRWFDSVDGRPGFQWVQKSPDRIVLGEDQGTGIRPGTTVFLPNESLLRLPDGRSLRVLYADGPATGRPTLQDALDVSVVVDEAVVTTHRTESNYVTIGRSLKDISVNRPDISRTHGTLELSDDGWTYTHLSGARDAVLFRGDETVDVRRDAVVPVRRHDTLVLNDHVSLTIR</sequence>
<organism evidence="1 2">
    <name type="scientific">Streptomyces violaceus</name>
    <name type="common">Streptomyces venezuelae</name>
    <dbReference type="NCBI Taxonomy" id="1936"/>
    <lineage>
        <taxon>Bacteria</taxon>
        <taxon>Bacillati</taxon>
        <taxon>Actinomycetota</taxon>
        <taxon>Actinomycetes</taxon>
        <taxon>Kitasatosporales</taxon>
        <taxon>Streptomycetaceae</taxon>
        <taxon>Streptomyces</taxon>
    </lineage>
</organism>
<evidence type="ECO:0000313" key="2">
    <source>
        <dbReference type="Proteomes" id="UP001341259"/>
    </source>
</evidence>
<dbReference type="Proteomes" id="UP001341259">
    <property type="component" value="Chromosome"/>
</dbReference>
<evidence type="ECO:0000313" key="1">
    <source>
        <dbReference type="EMBL" id="WUG94103.1"/>
    </source>
</evidence>